<dbReference type="EMBL" id="JACHOB010000004">
    <property type="protein sequence ID" value="MBB4659443.1"/>
    <property type="molecule type" value="Genomic_DNA"/>
</dbReference>
<dbReference type="NCBIfam" id="NF004347">
    <property type="entry name" value="PRK05728.1-4"/>
    <property type="match status" value="1"/>
</dbReference>
<keyword evidence="1" id="KW-0548">Nucleotidyltransferase</keyword>
<dbReference type="PANTHER" id="PTHR38767:SF1">
    <property type="entry name" value="DNA POLYMERASE III SUBUNIT CHI"/>
    <property type="match status" value="1"/>
</dbReference>
<dbReference type="GO" id="GO:0003887">
    <property type="term" value="F:DNA-directed DNA polymerase activity"/>
    <property type="evidence" value="ECO:0007669"/>
    <property type="project" value="UniProtKB-EC"/>
</dbReference>
<name>A0A840I586_9PROT</name>
<dbReference type="Pfam" id="PF04364">
    <property type="entry name" value="DNA_pol3_chi"/>
    <property type="match status" value="1"/>
</dbReference>
<dbReference type="PANTHER" id="PTHR38767">
    <property type="entry name" value="DNA POLYMERASE III SUBUNIT CHI"/>
    <property type="match status" value="1"/>
</dbReference>
<dbReference type="SUPFAM" id="SSF102400">
    <property type="entry name" value="DNA polymerase III chi subunit"/>
    <property type="match status" value="1"/>
</dbReference>
<sequence length="148" mass="16197">MTEVLFYHLERSTLAQVLPALLVRTIERGQRALVRCGTPEGLEEIDGHLWTFRDESFLPHGRAGEDHEAAQPVLLTLGEAAPNEAKVLFLVEGAPVSAEAMASFARAVVMFDAEGAPDAREAWRAVKGAGLDATYWKQTPQGRWEKAG</sequence>
<dbReference type="Gene3D" id="3.40.50.10110">
    <property type="entry name" value="DNA polymerase III subunit chi"/>
    <property type="match status" value="1"/>
</dbReference>
<proteinExistence type="predicted"/>
<dbReference type="GO" id="GO:0032298">
    <property type="term" value="P:positive regulation of DNA-templated DNA replication initiation"/>
    <property type="evidence" value="ECO:0007669"/>
    <property type="project" value="TreeGrafter"/>
</dbReference>
<protein>
    <submittedName>
        <fullName evidence="1">DNA polymerase-3 subunit chi</fullName>
        <ecNumber evidence="1">2.7.7.7</ecNumber>
    </submittedName>
</protein>
<gene>
    <name evidence="1" type="ORF">GGQ59_001980</name>
</gene>
<dbReference type="EC" id="2.7.7.7" evidence="1"/>
<dbReference type="Proteomes" id="UP000563524">
    <property type="component" value="Unassembled WGS sequence"/>
</dbReference>
<dbReference type="GO" id="GO:0003677">
    <property type="term" value="F:DNA binding"/>
    <property type="evidence" value="ECO:0007669"/>
    <property type="project" value="InterPro"/>
</dbReference>
<reference evidence="1 2" key="1">
    <citation type="submission" date="2020-08" db="EMBL/GenBank/DDBJ databases">
        <title>Genomic Encyclopedia of Type Strains, Phase IV (KMG-IV): sequencing the most valuable type-strain genomes for metagenomic binning, comparative biology and taxonomic classification.</title>
        <authorList>
            <person name="Goeker M."/>
        </authorList>
    </citation>
    <scope>NUCLEOTIDE SEQUENCE [LARGE SCALE GENOMIC DNA]</scope>
    <source>
        <strain evidence="1 2">DSM 102850</strain>
    </source>
</reference>
<evidence type="ECO:0000313" key="2">
    <source>
        <dbReference type="Proteomes" id="UP000563524"/>
    </source>
</evidence>
<keyword evidence="1" id="KW-0808">Transferase</keyword>
<dbReference type="InterPro" id="IPR007459">
    <property type="entry name" value="DNA_pol3_chi"/>
</dbReference>
<dbReference type="RefSeq" id="WP_183818059.1">
    <property type="nucleotide sequence ID" value="NZ_JACHOB010000004.1"/>
</dbReference>
<dbReference type="GO" id="GO:0006260">
    <property type="term" value="P:DNA replication"/>
    <property type="evidence" value="ECO:0007669"/>
    <property type="project" value="InterPro"/>
</dbReference>
<evidence type="ECO:0000313" key="1">
    <source>
        <dbReference type="EMBL" id="MBB4659443.1"/>
    </source>
</evidence>
<dbReference type="AlphaFoldDB" id="A0A840I586"/>
<dbReference type="InterPro" id="IPR036768">
    <property type="entry name" value="PolIII_chi_sf"/>
</dbReference>
<organism evidence="1 2">
    <name type="scientific">Parvularcula dongshanensis</name>
    <dbReference type="NCBI Taxonomy" id="1173995"/>
    <lineage>
        <taxon>Bacteria</taxon>
        <taxon>Pseudomonadati</taxon>
        <taxon>Pseudomonadota</taxon>
        <taxon>Alphaproteobacteria</taxon>
        <taxon>Parvularculales</taxon>
        <taxon>Parvularculaceae</taxon>
        <taxon>Parvularcula</taxon>
    </lineage>
</organism>
<accession>A0A840I586</accession>
<keyword evidence="2" id="KW-1185">Reference proteome</keyword>
<comment type="caution">
    <text evidence="1">The sequence shown here is derived from an EMBL/GenBank/DDBJ whole genome shotgun (WGS) entry which is preliminary data.</text>
</comment>